<comment type="caution">
    <text evidence="1">The sequence shown here is derived from an EMBL/GenBank/DDBJ whole genome shotgun (WGS) entry which is preliminary data.</text>
</comment>
<keyword evidence="2" id="KW-1185">Reference proteome</keyword>
<dbReference type="Proteomes" id="UP001163603">
    <property type="component" value="Chromosome 6"/>
</dbReference>
<proteinExistence type="predicted"/>
<accession>A0ACC0YKD9</accession>
<dbReference type="EMBL" id="CM047741">
    <property type="protein sequence ID" value="KAJ0038027.1"/>
    <property type="molecule type" value="Genomic_DNA"/>
</dbReference>
<reference evidence="2" key="1">
    <citation type="journal article" date="2023" name="G3 (Bethesda)">
        <title>Genome assembly and association tests identify interacting loci associated with vigor, precocity, and sex in interspecific pistachio rootstocks.</title>
        <authorList>
            <person name="Palmer W."/>
            <person name="Jacygrad E."/>
            <person name="Sagayaradj S."/>
            <person name="Cavanaugh K."/>
            <person name="Han R."/>
            <person name="Bertier L."/>
            <person name="Beede B."/>
            <person name="Kafkas S."/>
            <person name="Golino D."/>
            <person name="Preece J."/>
            <person name="Michelmore R."/>
        </authorList>
    </citation>
    <scope>NUCLEOTIDE SEQUENCE [LARGE SCALE GENOMIC DNA]</scope>
</reference>
<organism evidence="1 2">
    <name type="scientific">Pistacia integerrima</name>
    <dbReference type="NCBI Taxonomy" id="434235"/>
    <lineage>
        <taxon>Eukaryota</taxon>
        <taxon>Viridiplantae</taxon>
        <taxon>Streptophyta</taxon>
        <taxon>Embryophyta</taxon>
        <taxon>Tracheophyta</taxon>
        <taxon>Spermatophyta</taxon>
        <taxon>Magnoliopsida</taxon>
        <taxon>eudicotyledons</taxon>
        <taxon>Gunneridae</taxon>
        <taxon>Pentapetalae</taxon>
        <taxon>rosids</taxon>
        <taxon>malvids</taxon>
        <taxon>Sapindales</taxon>
        <taxon>Anacardiaceae</taxon>
        <taxon>Pistacia</taxon>
    </lineage>
</organism>
<protein>
    <submittedName>
        <fullName evidence="1">Uncharacterized protein</fullName>
    </submittedName>
</protein>
<evidence type="ECO:0000313" key="2">
    <source>
        <dbReference type="Proteomes" id="UP001163603"/>
    </source>
</evidence>
<evidence type="ECO:0000313" key="1">
    <source>
        <dbReference type="EMBL" id="KAJ0038027.1"/>
    </source>
</evidence>
<gene>
    <name evidence="1" type="ORF">Pint_22381</name>
</gene>
<name>A0ACC0YKD9_9ROSI</name>
<sequence>MASSNVPISLTPVQLMGSLLLIQSLEVKSVADELALIDAPLSDDDLTIFALNGLGNGFKEISAAIRARDNSISFEELHDKLVEHEDLTMGAPLIHGQNKNDVYEWPWTSTEKQPMLSSKQAYVSVKISLLLVEFFIFFFKIIYYLFNLVSL</sequence>